<dbReference type="Pfam" id="PF07992">
    <property type="entry name" value="Pyr_redox_2"/>
    <property type="match status" value="1"/>
</dbReference>
<dbReference type="PRINTS" id="PR00368">
    <property type="entry name" value="FADPNR"/>
</dbReference>
<evidence type="ECO:0000256" key="1">
    <source>
        <dbReference type="ARBA" id="ARBA00022630"/>
    </source>
</evidence>
<dbReference type="InterPro" id="IPR050097">
    <property type="entry name" value="Ferredoxin-NADP_redctase_2"/>
</dbReference>
<dbReference type="RefSeq" id="WP_008868765.1">
    <property type="nucleotide sequence ID" value="NZ_ACJN02000001.1"/>
</dbReference>
<dbReference type="InterPro" id="IPR023753">
    <property type="entry name" value="FAD/NAD-binding_dom"/>
</dbReference>
<organism evidence="4 5">
    <name type="scientific">Desulfonatronospira thiodismutans ASO3-1</name>
    <dbReference type="NCBI Taxonomy" id="555779"/>
    <lineage>
        <taxon>Bacteria</taxon>
        <taxon>Pseudomonadati</taxon>
        <taxon>Thermodesulfobacteriota</taxon>
        <taxon>Desulfovibrionia</taxon>
        <taxon>Desulfovibrionales</taxon>
        <taxon>Desulfonatronovibrionaceae</taxon>
        <taxon>Desulfonatronospira</taxon>
    </lineage>
</organism>
<protein>
    <submittedName>
        <fullName evidence="4">FAD-dependent pyridine nucleotide-disulfide oxidoreductase</fullName>
    </submittedName>
</protein>
<name>D6SLS5_9BACT</name>
<keyword evidence="2" id="KW-0560">Oxidoreductase</keyword>
<evidence type="ECO:0000313" key="5">
    <source>
        <dbReference type="Proteomes" id="UP000005496"/>
    </source>
</evidence>
<dbReference type="GO" id="GO:0016491">
    <property type="term" value="F:oxidoreductase activity"/>
    <property type="evidence" value="ECO:0007669"/>
    <property type="project" value="UniProtKB-KW"/>
</dbReference>
<evidence type="ECO:0000256" key="2">
    <source>
        <dbReference type="ARBA" id="ARBA00023002"/>
    </source>
</evidence>
<dbReference type="SUPFAM" id="SSF51905">
    <property type="entry name" value="FAD/NAD(P)-binding domain"/>
    <property type="match status" value="1"/>
</dbReference>
<dbReference type="eggNOG" id="COG0492">
    <property type="taxonomic scope" value="Bacteria"/>
</dbReference>
<proteinExistence type="predicted"/>
<sequence>MSVKDVAIIGQGPAGLSAAIYTSRAGLDTLIIGCAPKVAGDYDIDNYFGFPAGIKGNELIELGCEHAAKYGTQLSCEKVLAIHMQPDMTFKIKTDYGEYQARTVILATGVSRVRPGIKNISEYEGKGVSYCVSCDGFFFKGKKVVVVGEGVFAANQAIELKEYTPYVSICTQGKEPEIPENYMQHLQELDIEIMKGKIQNLEGEQFLEKAHFEDGTTLDVDGLFVAMGEASSLDFAYSLGITTQKNFIEADHEQKTNVPGVFAAGDCVGRFLQISVAVGEGAIAARSAIKYIKGLRKQE</sequence>
<dbReference type="PANTHER" id="PTHR48105">
    <property type="entry name" value="THIOREDOXIN REDUCTASE 1-RELATED-RELATED"/>
    <property type="match status" value="1"/>
</dbReference>
<reference evidence="4" key="1">
    <citation type="submission" date="2010-05" db="EMBL/GenBank/DDBJ databases">
        <title>The draft genome of Desulfonatronospira thiodismutans ASO3-1.</title>
        <authorList>
            <consortium name="US DOE Joint Genome Institute (JGI-PGF)"/>
            <person name="Lucas S."/>
            <person name="Copeland A."/>
            <person name="Lapidus A."/>
            <person name="Cheng J.-F."/>
            <person name="Bruce D."/>
            <person name="Goodwin L."/>
            <person name="Pitluck S."/>
            <person name="Chertkov O."/>
            <person name="Brettin T."/>
            <person name="Detter J.C."/>
            <person name="Han C."/>
            <person name="Land M.L."/>
            <person name="Hauser L."/>
            <person name="Kyrpides N."/>
            <person name="Mikhailova N."/>
            <person name="Muyzer G."/>
            <person name="Woyke T."/>
        </authorList>
    </citation>
    <scope>NUCLEOTIDE SEQUENCE [LARGE SCALE GENOMIC DNA]</scope>
    <source>
        <strain evidence="4">ASO3-1</strain>
    </source>
</reference>
<dbReference type="Gene3D" id="3.50.50.60">
    <property type="entry name" value="FAD/NAD(P)-binding domain"/>
    <property type="match status" value="2"/>
</dbReference>
<dbReference type="OrthoDB" id="9806179at2"/>
<dbReference type="PRINTS" id="PR00469">
    <property type="entry name" value="PNDRDTASEII"/>
</dbReference>
<accession>D6SLS5</accession>
<dbReference type="InterPro" id="IPR036188">
    <property type="entry name" value="FAD/NAD-bd_sf"/>
</dbReference>
<gene>
    <name evidence="4" type="ORF">Dthio_PD3065</name>
</gene>
<feature type="domain" description="FAD/NAD(P)-binding" evidence="3">
    <location>
        <begin position="4"/>
        <end position="281"/>
    </location>
</feature>
<evidence type="ECO:0000313" key="4">
    <source>
        <dbReference type="EMBL" id="EFI35636.1"/>
    </source>
</evidence>
<dbReference type="Proteomes" id="UP000005496">
    <property type="component" value="Unassembled WGS sequence"/>
</dbReference>
<dbReference type="AlphaFoldDB" id="D6SLS5"/>
<keyword evidence="5" id="KW-1185">Reference proteome</keyword>
<keyword evidence="1" id="KW-0285">Flavoprotein</keyword>
<evidence type="ECO:0000259" key="3">
    <source>
        <dbReference type="Pfam" id="PF07992"/>
    </source>
</evidence>
<comment type="caution">
    <text evidence="4">The sequence shown here is derived from an EMBL/GenBank/DDBJ whole genome shotgun (WGS) entry which is preliminary data.</text>
</comment>
<dbReference type="EMBL" id="ACJN02000001">
    <property type="protein sequence ID" value="EFI35636.1"/>
    <property type="molecule type" value="Genomic_DNA"/>
</dbReference>